<evidence type="ECO:0000256" key="3">
    <source>
        <dbReference type="ARBA" id="ARBA00022448"/>
    </source>
</evidence>
<dbReference type="InterPro" id="IPR021827">
    <property type="entry name" value="Nup186/Nup192/Nup205"/>
</dbReference>
<dbReference type="GO" id="GO:0005643">
    <property type="term" value="C:nuclear pore"/>
    <property type="evidence" value="ECO:0007669"/>
    <property type="project" value="InterPro"/>
</dbReference>
<dbReference type="Proteomes" id="UP000015453">
    <property type="component" value="Unassembled WGS sequence"/>
</dbReference>
<evidence type="ECO:0000313" key="5">
    <source>
        <dbReference type="EMBL" id="EPS63961.1"/>
    </source>
</evidence>
<feature type="non-terminal residue" evidence="5">
    <location>
        <position position="446"/>
    </location>
</feature>
<dbReference type="OrthoDB" id="883581at2759"/>
<keyword evidence="3" id="KW-0813">Transport</keyword>
<dbReference type="PANTHER" id="PTHR31344">
    <property type="entry name" value="NUCLEAR PORE COMPLEX PROTEIN NUP205"/>
    <property type="match status" value="1"/>
</dbReference>
<dbReference type="Pfam" id="PF11894">
    <property type="entry name" value="Nup192"/>
    <property type="match status" value="1"/>
</dbReference>
<protein>
    <submittedName>
        <fullName evidence="5">Uncharacterized protein</fullName>
    </submittedName>
</protein>
<gene>
    <name evidence="5" type="ORF">M569_10821</name>
</gene>
<comment type="caution">
    <text evidence="5">The sequence shown here is derived from an EMBL/GenBank/DDBJ whole genome shotgun (WGS) entry which is preliminary data.</text>
</comment>
<evidence type="ECO:0000256" key="2">
    <source>
        <dbReference type="ARBA" id="ARBA00005892"/>
    </source>
</evidence>
<comment type="similarity">
    <text evidence="2">Belongs to the NUP186/NUP192/NUP205 family.</text>
</comment>
<evidence type="ECO:0000256" key="4">
    <source>
        <dbReference type="ARBA" id="ARBA00023242"/>
    </source>
</evidence>
<keyword evidence="6" id="KW-1185">Reference proteome</keyword>
<dbReference type="EMBL" id="AUSU01005135">
    <property type="protein sequence ID" value="EPS63961.1"/>
    <property type="molecule type" value="Genomic_DNA"/>
</dbReference>
<dbReference type="AlphaFoldDB" id="S8CHC2"/>
<evidence type="ECO:0000313" key="6">
    <source>
        <dbReference type="Proteomes" id="UP000015453"/>
    </source>
</evidence>
<accession>S8CHC2</accession>
<comment type="subcellular location">
    <subcellularLocation>
        <location evidence="1">Nucleus</location>
    </subcellularLocation>
</comment>
<name>S8CHC2_9LAMI</name>
<proteinExistence type="inferred from homology"/>
<reference evidence="5 6" key="1">
    <citation type="journal article" date="2013" name="BMC Genomics">
        <title>The miniature genome of a carnivorous plant Genlisea aurea contains a low number of genes and short non-coding sequences.</title>
        <authorList>
            <person name="Leushkin E.V."/>
            <person name="Sutormin R.A."/>
            <person name="Nabieva E.R."/>
            <person name="Penin A.A."/>
            <person name="Kondrashov A.S."/>
            <person name="Logacheva M.D."/>
        </authorList>
    </citation>
    <scope>NUCLEOTIDE SEQUENCE [LARGE SCALE GENOMIC DNA]</scope>
</reference>
<feature type="non-terminal residue" evidence="5">
    <location>
        <position position="1"/>
    </location>
</feature>
<dbReference type="PANTHER" id="PTHR31344:SF0">
    <property type="entry name" value="NUCLEAR PORE COMPLEX PROTEIN NUP205"/>
    <property type="match status" value="1"/>
</dbReference>
<sequence>VAFLRMLSSLACNHEGASKVFELLDGKHFGTISWTAMFDCLSIYEERNKQSLQIPSALLPEFQQGDAKALMGYLNVLKQVIESGNPYQRKSWFPDIEPLFKLLSYENVPPYLKGALRDAISVFVAVSPVMKDTIWRYLEQYDLPIIVGPNDVLNNHVVDTQVYDMRYELNEIEARTEQYPSTISFVNLVNTLIAEEREVADRGRRFIGIFRFICDHVFGPFRQRAYTDPSEKWQLVVGCLKHLQMMLSICSVFEDDAVVDKSQTSTLGSSSSTITQLPILEIMKDFMSGKTLYRNVMSILLTGVNSLIIKRTNQTYGLLIEKAVLLSLEIIILVMEKDFILSDLWRPLYQPLDVILSQDHNQIVTLLEYVKYDFQPRIQLCSIKILKILRHFFLSERIIGLPQLLLKTNYASGLIEDYAACLELRSEECQVIEDSSMDSGVLIMQV</sequence>
<keyword evidence="4" id="KW-0539">Nucleus</keyword>
<evidence type="ECO:0000256" key="1">
    <source>
        <dbReference type="ARBA" id="ARBA00004123"/>
    </source>
</evidence>
<organism evidence="5 6">
    <name type="scientific">Genlisea aurea</name>
    <dbReference type="NCBI Taxonomy" id="192259"/>
    <lineage>
        <taxon>Eukaryota</taxon>
        <taxon>Viridiplantae</taxon>
        <taxon>Streptophyta</taxon>
        <taxon>Embryophyta</taxon>
        <taxon>Tracheophyta</taxon>
        <taxon>Spermatophyta</taxon>
        <taxon>Magnoliopsida</taxon>
        <taxon>eudicotyledons</taxon>
        <taxon>Gunneridae</taxon>
        <taxon>Pentapetalae</taxon>
        <taxon>asterids</taxon>
        <taxon>lamiids</taxon>
        <taxon>Lamiales</taxon>
        <taxon>Lentibulariaceae</taxon>
        <taxon>Genlisea</taxon>
    </lineage>
</organism>